<comment type="subcellular location">
    <subcellularLocation>
        <location evidence="1">Secreted</location>
    </subcellularLocation>
</comment>
<evidence type="ECO:0000256" key="1">
    <source>
        <dbReference type="ARBA" id="ARBA00004613"/>
    </source>
</evidence>
<evidence type="ECO:0000256" key="2">
    <source>
        <dbReference type="ARBA" id="ARBA00013064"/>
    </source>
</evidence>
<dbReference type="AlphaFoldDB" id="A0A2T3NVF4"/>
<evidence type="ECO:0000259" key="7">
    <source>
        <dbReference type="PROSITE" id="PS50055"/>
    </source>
</evidence>
<evidence type="ECO:0000313" key="10">
    <source>
        <dbReference type="Proteomes" id="UP000241771"/>
    </source>
</evidence>
<dbReference type="SUPFAM" id="SSF52799">
    <property type="entry name" value="(Phosphotyrosine protein) phosphatases II"/>
    <property type="match status" value="1"/>
</dbReference>
<dbReference type="PRINTS" id="PR01371">
    <property type="entry name" value="BACYPHPHTASE"/>
</dbReference>
<reference evidence="9 10" key="1">
    <citation type="submission" date="2018-01" db="EMBL/GenBank/DDBJ databases">
        <title>Whole genome sequencing of Histamine producing bacteria.</title>
        <authorList>
            <person name="Butler K."/>
        </authorList>
    </citation>
    <scope>NUCLEOTIDE SEQUENCE [LARGE SCALE GENOMIC DNA]</scope>
    <source>
        <strain evidence="9 10">DSM 100436</strain>
    </source>
</reference>
<organism evidence="9 10">
    <name type="scientific">Photobacterium sanctipauli</name>
    <dbReference type="NCBI Taxonomy" id="1342794"/>
    <lineage>
        <taxon>Bacteria</taxon>
        <taxon>Pseudomonadati</taxon>
        <taxon>Pseudomonadota</taxon>
        <taxon>Gammaproteobacteria</taxon>
        <taxon>Vibrionales</taxon>
        <taxon>Vibrionaceae</taxon>
        <taxon>Photobacterium</taxon>
    </lineage>
</organism>
<evidence type="ECO:0000256" key="3">
    <source>
        <dbReference type="ARBA" id="ARBA00022525"/>
    </source>
</evidence>
<dbReference type="InterPro" id="IPR003546">
    <property type="entry name" value="Tyr_Pase_SptP/YopH"/>
</dbReference>
<feature type="domain" description="Tyrosine specific protein phosphatases" evidence="8">
    <location>
        <begin position="176"/>
        <end position="248"/>
    </location>
</feature>
<dbReference type="EC" id="3.1.3.48" evidence="2"/>
<keyword evidence="4" id="KW-0378">Hydrolase</keyword>
<evidence type="ECO:0000313" key="9">
    <source>
        <dbReference type="EMBL" id="PSW20221.1"/>
    </source>
</evidence>
<dbReference type="InterPro" id="IPR003595">
    <property type="entry name" value="Tyr_Pase_cat"/>
</dbReference>
<protein>
    <recommendedName>
        <fullName evidence="2">protein-tyrosine-phosphatase</fullName>
        <ecNumber evidence="2">3.1.3.48</ecNumber>
    </recommendedName>
</protein>
<dbReference type="InterPro" id="IPR000387">
    <property type="entry name" value="Tyr_Pase_dom"/>
</dbReference>
<dbReference type="InterPro" id="IPR016130">
    <property type="entry name" value="Tyr_Pase_AS"/>
</dbReference>
<keyword evidence="6" id="KW-0843">Virulence</keyword>
<name>A0A2T3NVF4_9GAMM</name>
<gene>
    <name evidence="9" type="ORF">C9I98_09200</name>
</gene>
<dbReference type="PANTHER" id="PTHR19134">
    <property type="entry name" value="RECEPTOR-TYPE TYROSINE-PROTEIN PHOSPHATASE"/>
    <property type="match status" value="1"/>
</dbReference>
<keyword evidence="5" id="KW-0904">Protein phosphatase</keyword>
<evidence type="ECO:0000256" key="6">
    <source>
        <dbReference type="ARBA" id="ARBA00023026"/>
    </source>
</evidence>
<dbReference type="Pfam" id="PF00102">
    <property type="entry name" value="Y_phosphatase"/>
    <property type="match status" value="1"/>
</dbReference>
<sequence length="279" mass="31537">MRILGKKRKSGLRSYSQKDVSYLMSIQGKARSLPFNQERDRFSLPHSPDTQVTPSLNANRIKVGDTFLAIASQYPFEHQLENHFKMLVENRTPVLLVLASLDDIERDRLPEYYAKSGQYGQIKTQVKLINKEAFGDGIIAKIYQLNVSGYDASVTIPVVHVFNWPDHQTVGASVTTRIVTLLQSIHAETEGFYQVRGSRAVLDENKLLPVIHCRAGVGRTGQIITAMAMQRYPHLSLENIIQSIRASRNDYMVQTPVQMDTLVRLYNRRLQYTSSGGGI</sequence>
<dbReference type="PROSITE" id="PS00383">
    <property type="entry name" value="TYR_PHOSPHATASE_1"/>
    <property type="match status" value="1"/>
</dbReference>
<evidence type="ECO:0000256" key="5">
    <source>
        <dbReference type="ARBA" id="ARBA00022912"/>
    </source>
</evidence>
<dbReference type="PRINTS" id="PR00700">
    <property type="entry name" value="PRTYPHPHTASE"/>
</dbReference>
<dbReference type="PROSITE" id="PS50055">
    <property type="entry name" value="TYR_PHOSPHATASE_PTP"/>
    <property type="match status" value="1"/>
</dbReference>
<feature type="domain" description="Tyrosine-protein phosphatase" evidence="7">
    <location>
        <begin position="33"/>
        <end position="259"/>
    </location>
</feature>
<accession>A0A2T3NVF4</accession>
<evidence type="ECO:0000259" key="8">
    <source>
        <dbReference type="PROSITE" id="PS50056"/>
    </source>
</evidence>
<proteinExistence type="predicted"/>
<dbReference type="InterPro" id="IPR000242">
    <property type="entry name" value="PTP_cat"/>
</dbReference>
<keyword evidence="10" id="KW-1185">Reference proteome</keyword>
<dbReference type="EMBL" id="PYMA01000004">
    <property type="protein sequence ID" value="PSW20221.1"/>
    <property type="molecule type" value="Genomic_DNA"/>
</dbReference>
<dbReference type="PANTHER" id="PTHR19134:SF449">
    <property type="entry name" value="TYROSINE-PROTEIN PHOSPHATASE 1"/>
    <property type="match status" value="1"/>
</dbReference>
<dbReference type="SMART" id="SM00194">
    <property type="entry name" value="PTPc"/>
    <property type="match status" value="1"/>
</dbReference>
<keyword evidence="3" id="KW-0964">Secreted</keyword>
<dbReference type="OrthoDB" id="6199520at2"/>
<dbReference type="PROSITE" id="PS50056">
    <property type="entry name" value="TYR_PHOSPHATASE_2"/>
    <property type="match status" value="1"/>
</dbReference>
<dbReference type="GO" id="GO:0005576">
    <property type="term" value="C:extracellular region"/>
    <property type="evidence" value="ECO:0007669"/>
    <property type="project" value="UniProtKB-SubCell"/>
</dbReference>
<dbReference type="InterPro" id="IPR050348">
    <property type="entry name" value="Protein-Tyr_Phosphatase"/>
</dbReference>
<dbReference type="Proteomes" id="UP000241771">
    <property type="component" value="Unassembled WGS sequence"/>
</dbReference>
<evidence type="ECO:0000256" key="4">
    <source>
        <dbReference type="ARBA" id="ARBA00022801"/>
    </source>
</evidence>
<comment type="caution">
    <text evidence="9">The sequence shown here is derived from an EMBL/GenBank/DDBJ whole genome shotgun (WGS) entry which is preliminary data.</text>
</comment>
<dbReference type="InterPro" id="IPR029021">
    <property type="entry name" value="Prot-tyrosine_phosphatase-like"/>
</dbReference>
<dbReference type="SMART" id="SM00404">
    <property type="entry name" value="PTPc_motif"/>
    <property type="match status" value="1"/>
</dbReference>
<dbReference type="GO" id="GO:0004725">
    <property type="term" value="F:protein tyrosine phosphatase activity"/>
    <property type="evidence" value="ECO:0007669"/>
    <property type="project" value="UniProtKB-EC"/>
</dbReference>
<dbReference type="Gene3D" id="3.90.190.10">
    <property type="entry name" value="Protein tyrosine phosphatase superfamily"/>
    <property type="match status" value="1"/>
</dbReference>